<feature type="region of interest" description="Disordered" evidence="1">
    <location>
        <begin position="37"/>
        <end position="76"/>
    </location>
</feature>
<dbReference type="Proteomes" id="UP000326340">
    <property type="component" value="Unassembled WGS sequence"/>
</dbReference>
<name>A0A5Q4BHH4_9PEZI</name>
<gene>
    <name evidence="2" type="ORF">CSHISOI_09206</name>
</gene>
<reference evidence="2 3" key="1">
    <citation type="journal article" date="2019" name="Sci. Rep.">
        <title>Colletotrichum shisoi sp. nov., an anthracnose pathogen of Perilla frutescens in Japan: molecular phylogenetic, morphological and genomic evidence.</title>
        <authorList>
            <person name="Gan P."/>
            <person name="Tsushima A."/>
            <person name="Hiroyama R."/>
            <person name="Narusaka M."/>
            <person name="Takano Y."/>
            <person name="Narusaka Y."/>
            <person name="Kawaradani M."/>
            <person name="Damm U."/>
            <person name="Shirasu K."/>
        </authorList>
    </citation>
    <scope>NUCLEOTIDE SEQUENCE [LARGE SCALE GENOMIC DNA]</scope>
    <source>
        <strain evidence="2 3">PG-2018a</strain>
    </source>
</reference>
<protein>
    <submittedName>
        <fullName evidence="2">Uncharacterized protein</fullName>
    </submittedName>
</protein>
<proteinExistence type="predicted"/>
<accession>A0A5Q4BHH4</accession>
<dbReference type="AlphaFoldDB" id="A0A5Q4BHH4"/>
<dbReference type="EMBL" id="PUHP01001282">
    <property type="protein sequence ID" value="TQN66231.1"/>
    <property type="molecule type" value="Genomic_DNA"/>
</dbReference>
<evidence type="ECO:0000313" key="2">
    <source>
        <dbReference type="EMBL" id="TQN66231.1"/>
    </source>
</evidence>
<comment type="caution">
    <text evidence="2">The sequence shown here is derived from an EMBL/GenBank/DDBJ whole genome shotgun (WGS) entry which is preliminary data.</text>
</comment>
<sequence length="145" mass="15870">MQKSKAQDSNGTVSLQLALDTLIFTFNSNTAFEVSPRQPTRAPLLSGPKIYRKQGHSSPKPKIQSPAPGPFWPARGVEGRTIQDTRCMYSVHFVLVRSLPRYVWASRSQEGWLAGWELENATPALCSKRGRPLGGGGLAHPGTAR</sequence>
<evidence type="ECO:0000256" key="1">
    <source>
        <dbReference type="SAM" id="MobiDB-lite"/>
    </source>
</evidence>
<organism evidence="2 3">
    <name type="scientific">Colletotrichum shisoi</name>
    <dbReference type="NCBI Taxonomy" id="2078593"/>
    <lineage>
        <taxon>Eukaryota</taxon>
        <taxon>Fungi</taxon>
        <taxon>Dikarya</taxon>
        <taxon>Ascomycota</taxon>
        <taxon>Pezizomycotina</taxon>
        <taxon>Sordariomycetes</taxon>
        <taxon>Hypocreomycetidae</taxon>
        <taxon>Glomerellales</taxon>
        <taxon>Glomerellaceae</taxon>
        <taxon>Colletotrichum</taxon>
        <taxon>Colletotrichum destructivum species complex</taxon>
    </lineage>
</organism>
<keyword evidence="3" id="KW-1185">Reference proteome</keyword>
<evidence type="ECO:0000313" key="3">
    <source>
        <dbReference type="Proteomes" id="UP000326340"/>
    </source>
</evidence>